<proteinExistence type="predicted"/>
<evidence type="ECO:0000313" key="3">
    <source>
        <dbReference type="Proteomes" id="UP000595460"/>
    </source>
</evidence>
<dbReference type="Proteomes" id="UP000595460">
    <property type="component" value="Chromosome"/>
</dbReference>
<organism evidence="2 3">
    <name type="scientific">Devosia oryziradicis</name>
    <dbReference type="NCBI Taxonomy" id="2801335"/>
    <lineage>
        <taxon>Bacteria</taxon>
        <taxon>Pseudomonadati</taxon>
        <taxon>Pseudomonadota</taxon>
        <taxon>Alphaproteobacteria</taxon>
        <taxon>Hyphomicrobiales</taxon>
        <taxon>Devosiaceae</taxon>
        <taxon>Devosia</taxon>
    </lineage>
</organism>
<dbReference type="RefSeq" id="WP_201661776.1">
    <property type="nucleotide sequence ID" value="NZ_CP068047.1"/>
</dbReference>
<name>A0ABX7BZU7_9HYPH</name>
<gene>
    <name evidence="2" type="ORF">JI749_07655</name>
</gene>
<feature type="chain" id="PRO_5046292134" evidence="1">
    <location>
        <begin position="22"/>
        <end position="196"/>
    </location>
</feature>
<dbReference type="EMBL" id="CP068047">
    <property type="protein sequence ID" value="QQR37474.1"/>
    <property type="molecule type" value="Genomic_DNA"/>
</dbReference>
<protein>
    <submittedName>
        <fullName evidence="2">Uncharacterized protein</fullName>
    </submittedName>
</protein>
<keyword evidence="1" id="KW-0732">Signal</keyword>
<feature type="signal peptide" evidence="1">
    <location>
        <begin position="1"/>
        <end position="21"/>
    </location>
</feature>
<reference evidence="2 3" key="1">
    <citation type="submission" date="2021-01" db="EMBL/GenBank/DDBJ databases">
        <title>Genome seq and assembly of Devosia sp. G19.</title>
        <authorList>
            <person name="Chhetri G."/>
        </authorList>
    </citation>
    <scope>NUCLEOTIDE SEQUENCE [LARGE SCALE GENOMIC DNA]</scope>
    <source>
        <strain evidence="2 3">G19</strain>
    </source>
</reference>
<evidence type="ECO:0000256" key="1">
    <source>
        <dbReference type="SAM" id="SignalP"/>
    </source>
</evidence>
<evidence type="ECO:0000313" key="2">
    <source>
        <dbReference type="EMBL" id="QQR37474.1"/>
    </source>
</evidence>
<accession>A0ABX7BZU7</accession>
<keyword evidence="3" id="KW-1185">Reference proteome</keyword>
<sequence length="196" mass="20604">MRQPLLLALLALPVFTAPALADCGEELRLAMKRAINSGPYRVESTVTMPEAVSESRVDIVPGKAMHAVSTSGDLHHQTIVIGQRAWMNTDGSWQEMSAEMAAAAVAGLKSAAADPDTLGVISGETCLGASVVDGRDVLRYGYDMRTSEAVGHSDVLVDAQTGLPIRTETRTTISGMVGTIVSTYTYDAAITVTAPP</sequence>